<organism evidence="2">
    <name type="scientific">Cuerna arida</name>
    <dbReference type="NCBI Taxonomy" id="1464854"/>
    <lineage>
        <taxon>Eukaryota</taxon>
        <taxon>Metazoa</taxon>
        <taxon>Ecdysozoa</taxon>
        <taxon>Arthropoda</taxon>
        <taxon>Hexapoda</taxon>
        <taxon>Insecta</taxon>
        <taxon>Pterygota</taxon>
        <taxon>Neoptera</taxon>
        <taxon>Paraneoptera</taxon>
        <taxon>Hemiptera</taxon>
        <taxon>Auchenorrhyncha</taxon>
        <taxon>Membracoidea</taxon>
        <taxon>Cicadellidae</taxon>
        <taxon>Cicadellinae</taxon>
        <taxon>Proconiini</taxon>
        <taxon>Cuerna</taxon>
    </lineage>
</organism>
<dbReference type="EMBL" id="GECZ01008889">
    <property type="protein sequence ID" value="JAS60880.1"/>
    <property type="molecule type" value="Transcribed_RNA"/>
</dbReference>
<keyword evidence="1" id="KW-0472">Membrane</keyword>
<gene>
    <name evidence="2" type="ORF">g.16739</name>
</gene>
<protein>
    <submittedName>
        <fullName evidence="2">Uncharacterized protein</fullName>
    </submittedName>
</protein>
<proteinExistence type="predicted"/>
<sequence>LKKLQLQRNIVQITVTWVLLLAVIAVVCAQMNRRGMPMRQGGGIGGVLGTRGSMGGGPMLDNYMQGNFLGGGFQRGSSGGMPKGGRMGGRFQGGPVLINSMGSSYMNYMGERFQRGNGGSGGSMGRRQG</sequence>
<evidence type="ECO:0000313" key="2">
    <source>
        <dbReference type="EMBL" id="JAS60880.1"/>
    </source>
</evidence>
<keyword evidence="1" id="KW-0812">Transmembrane</keyword>
<dbReference type="AlphaFoldDB" id="A0A1B6GEP3"/>
<keyword evidence="1" id="KW-1133">Transmembrane helix</keyword>
<feature type="transmembrane region" description="Helical" evidence="1">
    <location>
        <begin position="6"/>
        <end position="29"/>
    </location>
</feature>
<feature type="non-terminal residue" evidence="2">
    <location>
        <position position="1"/>
    </location>
</feature>
<accession>A0A1B6GEP3</accession>
<evidence type="ECO:0000256" key="1">
    <source>
        <dbReference type="SAM" id="Phobius"/>
    </source>
</evidence>
<name>A0A1B6GEP3_9HEMI</name>
<reference evidence="2" key="1">
    <citation type="submission" date="2015-11" db="EMBL/GenBank/DDBJ databases">
        <title>De novo transcriptome assembly of four potential Pierce s Disease insect vectors from Arizona vineyards.</title>
        <authorList>
            <person name="Tassone E.E."/>
        </authorList>
    </citation>
    <scope>NUCLEOTIDE SEQUENCE</scope>
</reference>